<dbReference type="AlphaFoldDB" id="A0A1Y6BF79"/>
<protein>
    <submittedName>
        <fullName evidence="3">Papain family cysteine protease</fullName>
    </submittedName>
</protein>
<evidence type="ECO:0000313" key="3">
    <source>
        <dbReference type="EMBL" id="SMF06557.1"/>
    </source>
</evidence>
<evidence type="ECO:0000259" key="2">
    <source>
        <dbReference type="SMART" id="SM00645"/>
    </source>
</evidence>
<keyword evidence="3" id="KW-0645">Protease</keyword>
<dbReference type="Proteomes" id="UP000192907">
    <property type="component" value="Unassembled WGS sequence"/>
</dbReference>
<reference evidence="4" key="1">
    <citation type="submission" date="2017-04" db="EMBL/GenBank/DDBJ databases">
        <authorList>
            <person name="Varghese N."/>
            <person name="Submissions S."/>
        </authorList>
    </citation>
    <scope>NUCLEOTIDE SEQUENCE [LARGE SCALE GENOMIC DNA]</scope>
    <source>
        <strain evidence="4">RKEM611</strain>
    </source>
</reference>
<sequence length="452" mass="51351">MNRLSMGLWATVFAFSGQAIAEQEIEIGNKTIKLQDKPEDGYLNLDEPSSFLWMTDALPEVDLSQWQTPVKDQANRGSCAYFTSIALVEHALKVYYPDNRDVNLSEEYLIYANKKLDGISSNGDGSFLYYNLNSLKRHGFMLEESMPYTHSWFSPGMPCEDYEDNGQAPQFCRSHYAPSQVALDNRVASQDFNLNISQVRSMDEVIERLSEGQGVTISVPVNQNGWRSARVEHNQALEDECQDKPDLCGGHTVLLTGYNLDKREFYFKNSWGQEWGEQGYGIMPFEFVQNWSYGSFFYARFQRLNSDLRNQLTPISLENAEASLVQNVLNKGQAGIRVDFSFRFLAPVGTFYYASVFAQRKGEADSYQAIEIIGEDGASSYLSDREYRIAFTADDLSFSNDKPLSLFISYDELSKAGIDLNDPSIFLRPSVYSMTDIESYGVLYRDYLPIAN</sequence>
<gene>
    <name evidence="3" type="ORF">SAMN06296036_104139</name>
</gene>
<keyword evidence="3" id="KW-0378">Hydrolase</keyword>
<dbReference type="SMART" id="SM00645">
    <property type="entry name" value="Pept_C1"/>
    <property type="match status" value="1"/>
</dbReference>
<organism evidence="3 4">
    <name type="scientific">Pseudobacteriovorax antillogorgiicola</name>
    <dbReference type="NCBI Taxonomy" id="1513793"/>
    <lineage>
        <taxon>Bacteria</taxon>
        <taxon>Pseudomonadati</taxon>
        <taxon>Bdellovibrionota</taxon>
        <taxon>Oligoflexia</taxon>
        <taxon>Oligoflexales</taxon>
        <taxon>Pseudobacteriovoracaceae</taxon>
        <taxon>Pseudobacteriovorax</taxon>
    </lineage>
</organism>
<evidence type="ECO:0000256" key="1">
    <source>
        <dbReference type="ARBA" id="ARBA00008455"/>
    </source>
</evidence>
<dbReference type="PANTHER" id="PTHR12411">
    <property type="entry name" value="CYSTEINE PROTEASE FAMILY C1-RELATED"/>
    <property type="match status" value="1"/>
</dbReference>
<dbReference type="InterPro" id="IPR013128">
    <property type="entry name" value="Peptidase_C1A"/>
</dbReference>
<keyword evidence="4" id="KW-1185">Reference proteome</keyword>
<proteinExistence type="inferred from homology"/>
<dbReference type="RefSeq" id="WP_132316791.1">
    <property type="nucleotide sequence ID" value="NZ_FWZT01000004.1"/>
</dbReference>
<dbReference type="SUPFAM" id="SSF54001">
    <property type="entry name" value="Cysteine proteinases"/>
    <property type="match status" value="1"/>
</dbReference>
<dbReference type="CDD" id="cd02619">
    <property type="entry name" value="Peptidase_C1"/>
    <property type="match status" value="1"/>
</dbReference>
<dbReference type="InterPro" id="IPR000668">
    <property type="entry name" value="Peptidase_C1A_C"/>
</dbReference>
<accession>A0A1Y6BF79</accession>
<feature type="domain" description="Peptidase C1A papain C-terminal" evidence="2">
    <location>
        <begin position="58"/>
        <end position="298"/>
    </location>
</feature>
<dbReference type="Gene3D" id="3.90.70.10">
    <property type="entry name" value="Cysteine proteinases"/>
    <property type="match status" value="1"/>
</dbReference>
<dbReference type="InterPro" id="IPR038765">
    <property type="entry name" value="Papain-like_cys_pep_sf"/>
</dbReference>
<dbReference type="GO" id="GO:0006508">
    <property type="term" value="P:proteolysis"/>
    <property type="evidence" value="ECO:0007669"/>
    <property type="project" value="UniProtKB-KW"/>
</dbReference>
<dbReference type="GO" id="GO:0008234">
    <property type="term" value="F:cysteine-type peptidase activity"/>
    <property type="evidence" value="ECO:0007669"/>
    <property type="project" value="InterPro"/>
</dbReference>
<name>A0A1Y6BF79_9BACT</name>
<dbReference type="EMBL" id="FWZT01000004">
    <property type="protein sequence ID" value="SMF06557.1"/>
    <property type="molecule type" value="Genomic_DNA"/>
</dbReference>
<dbReference type="OrthoDB" id="5297169at2"/>
<dbReference type="Pfam" id="PF00112">
    <property type="entry name" value="Peptidase_C1"/>
    <property type="match status" value="1"/>
</dbReference>
<dbReference type="STRING" id="1513793.SAMN06296036_104139"/>
<evidence type="ECO:0000313" key="4">
    <source>
        <dbReference type="Proteomes" id="UP000192907"/>
    </source>
</evidence>
<comment type="similarity">
    <text evidence="1">Belongs to the peptidase C1 family.</text>
</comment>